<protein>
    <submittedName>
        <fullName evidence="2">Uncharacterized protein</fullName>
    </submittedName>
</protein>
<comment type="caution">
    <text evidence="2">The sequence shown here is derived from an EMBL/GenBank/DDBJ whole genome shotgun (WGS) entry which is preliminary data.</text>
</comment>
<reference evidence="2" key="1">
    <citation type="submission" date="2023-05" db="EMBL/GenBank/DDBJ databases">
        <title>Nepenthes gracilis genome sequencing.</title>
        <authorList>
            <person name="Fukushima K."/>
        </authorList>
    </citation>
    <scope>NUCLEOTIDE SEQUENCE</scope>
    <source>
        <strain evidence="2">SING2019-196</strain>
    </source>
</reference>
<gene>
    <name evidence="2" type="ORF">Nepgr_008319</name>
</gene>
<evidence type="ECO:0000256" key="1">
    <source>
        <dbReference type="SAM" id="MobiDB-lite"/>
    </source>
</evidence>
<name>A0AAD3XJ59_NEPGR</name>
<dbReference type="Proteomes" id="UP001279734">
    <property type="component" value="Unassembled WGS sequence"/>
</dbReference>
<dbReference type="AlphaFoldDB" id="A0AAD3XJ59"/>
<evidence type="ECO:0000313" key="2">
    <source>
        <dbReference type="EMBL" id="GMH06479.1"/>
    </source>
</evidence>
<keyword evidence="3" id="KW-1185">Reference proteome</keyword>
<feature type="region of interest" description="Disordered" evidence="1">
    <location>
        <begin position="53"/>
        <end position="72"/>
    </location>
</feature>
<accession>A0AAD3XJ59</accession>
<sequence length="72" mass="7498">MNRQYRIGGAAMPGEGRHSQKKRSACLAVSAAPQPSQPCAASSMPPPLIQFRTALPSMLPPPPAPPHEAAAL</sequence>
<feature type="region of interest" description="Disordered" evidence="1">
    <location>
        <begin position="1"/>
        <end position="23"/>
    </location>
</feature>
<organism evidence="2 3">
    <name type="scientific">Nepenthes gracilis</name>
    <name type="common">Slender pitcher plant</name>
    <dbReference type="NCBI Taxonomy" id="150966"/>
    <lineage>
        <taxon>Eukaryota</taxon>
        <taxon>Viridiplantae</taxon>
        <taxon>Streptophyta</taxon>
        <taxon>Embryophyta</taxon>
        <taxon>Tracheophyta</taxon>
        <taxon>Spermatophyta</taxon>
        <taxon>Magnoliopsida</taxon>
        <taxon>eudicotyledons</taxon>
        <taxon>Gunneridae</taxon>
        <taxon>Pentapetalae</taxon>
        <taxon>Caryophyllales</taxon>
        <taxon>Nepenthaceae</taxon>
        <taxon>Nepenthes</taxon>
    </lineage>
</organism>
<proteinExistence type="predicted"/>
<evidence type="ECO:0000313" key="3">
    <source>
        <dbReference type="Proteomes" id="UP001279734"/>
    </source>
</evidence>
<dbReference type="EMBL" id="BSYO01000006">
    <property type="protein sequence ID" value="GMH06479.1"/>
    <property type="molecule type" value="Genomic_DNA"/>
</dbReference>